<gene>
    <name evidence="2" type="ORF">DAPPUDRAFT_264475</name>
</gene>
<dbReference type="EMBL" id="GL732739">
    <property type="protein sequence ID" value="EFX65600.1"/>
    <property type="molecule type" value="Genomic_DNA"/>
</dbReference>
<name>E9HRN7_DAPPU</name>
<feature type="compositionally biased region" description="Polar residues" evidence="1">
    <location>
        <begin position="1"/>
        <end position="10"/>
    </location>
</feature>
<dbReference type="AlphaFoldDB" id="E9HRN7"/>
<keyword evidence="3" id="KW-1185">Reference proteome</keyword>
<dbReference type="InParanoid" id="E9HRN7"/>
<protein>
    <submittedName>
        <fullName evidence="2">Uncharacterized protein</fullName>
    </submittedName>
</protein>
<evidence type="ECO:0000256" key="1">
    <source>
        <dbReference type="SAM" id="MobiDB-lite"/>
    </source>
</evidence>
<feature type="region of interest" description="Disordered" evidence="1">
    <location>
        <begin position="1"/>
        <end position="85"/>
    </location>
</feature>
<reference evidence="2 3" key="1">
    <citation type="journal article" date="2011" name="Science">
        <title>The ecoresponsive genome of Daphnia pulex.</title>
        <authorList>
            <person name="Colbourne J.K."/>
            <person name="Pfrender M.E."/>
            <person name="Gilbert D."/>
            <person name="Thomas W.K."/>
            <person name="Tucker A."/>
            <person name="Oakley T.H."/>
            <person name="Tokishita S."/>
            <person name="Aerts A."/>
            <person name="Arnold G.J."/>
            <person name="Basu M.K."/>
            <person name="Bauer D.J."/>
            <person name="Caceres C.E."/>
            <person name="Carmel L."/>
            <person name="Casola C."/>
            <person name="Choi J.H."/>
            <person name="Detter J.C."/>
            <person name="Dong Q."/>
            <person name="Dusheyko S."/>
            <person name="Eads B.D."/>
            <person name="Frohlich T."/>
            <person name="Geiler-Samerotte K.A."/>
            <person name="Gerlach D."/>
            <person name="Hatcher P."/>
            <person name="Jogdeo S."/>
            <person name="Krijgsveld J."/>
            <person name="Kriventseva E.V."/>
            <person name="Kultz D."/>
            <person name="Laforsch C."/>
            <person name="Lindquist E."/>
            <person name="Lopez J."/>
            <person name="Manak J.R."/>
            <person name="Muller J."/>
            <person name="Pangilinan J."/>
            <person name="Patwardhan R.P."/>
            <person name="Pitluck S."/>
            <person name="Pritham E.J."/>
            <person name="Rechtsteiner A."/>
            <person name="Rho M."/>
            <person name="Rogozin I.B."/>
            <person name="Sakarya O."/>
            <person name="Salamov A."/>
            <person name="Schaack S."/>
            <person name="Shapiro H."/>
            <person name="Shiga Y."/>
            <person name="Skalitzky C."/>
            <person name="Smith Z."/>
            <person name="Souvorov A."/>
            <person name="Sung W."/>
            <person name="Tang Z."/>
            <person name="Tsuchiya D."/>
            <person name="Tu H."/>
            <person name="Vos H."/>
            <person name="Wang M."/>
            <person name="Wolf Y.I."/>
            <person name="Yamagata H."/>
            <person name="Yamada T."/>
            <person name="Ye Y."/>
            <person name="Shaw J.R."/>
            <person name="Andrews J."/>
            <person name="Crease T.J."/>
            <person name="Tang H."/>
            <person name="Lucas S.M."/>
            <person name="Robertson H.M."/>
            <person name="Bork P."/>
            <person name="Koonin E.V."/>
            <person name="Zdobnov E.M."/>
            <person name="Grigoriev I.V."/>
            <person name="Lynch M."/>
            <person name="Boore J.L."/>
        </authorList>
    </citation>
    <scope>NUCLEOTIDE SEQUENCE [LARGE SCALE GENOMIC DNA]</scope>
</reference>
<dbReference type="Proteomes" id="UP000000305">
    <property type="component" value="Unassembled WGS sequence"/>
</dbReference>
<dbReference type="PhylomeDB" id="E9HRN7"/>
<accession>E9HRN7</accession>
<organism evidence="2 3">
    <name type="scientific">Daphnia pulex</name>
    <name type="common">Water flea</name>
    <dbReference type="NCBI Taxonomy" id="6669"/>
    <lineage>
        <taxon>Eukaryota</taxon>
        <taxon>Metazoa</taxon>
        <taxon>Ecdysozoa</taxon>
        <taxon>Arthropoda</taxon>
        <taxon>Crustacea</taxon>
        <taxon>Branchiopoda</taxon>
        <taxon>Diplostraca</taxon>
        <taxon>Cladocera</taxon>
        <taxon>Anomopoda</taxon>
        <taxon>Daphniidae</taxon>
        <taxon>Daphnia</taxon>
    </lineage>
</organism>
<dbReference type="KEGG" id="dpx:DAPPUDRAFT_264475"/>
<evidence type="ECO:0000313" key="2">
    <source>
        <dbReference type="EMBL" id="EFX65600.1"/>
    </source>
</evidence>
<evidence type="ECO:0000313" key="3">
    <source>
        <dbReference type="Proteomes" id="UP000000305"/>
    </source>
</evidence>
<proteinExistence type="predicted"/>
<sequence length="85" mass="9253">MHSSGQSQLRITPVMPGTKSTPTPVTPAPIQVKPGTASTTMSMPPAPEASHKQAKPRQHGKPKPPTFAVLRRSTRKTKRPDRYTN</sequence>
<dbReference type="HOGENOM" id="CLU_2514942_0_0_1"/>
<feature type="compositionally biased region" description="Basic residues" evidence="1">
    <location>
        <begin position="52"/>
        <end position="62"/>
    </location>
</feature>